<evidence type="ECO:0000256" key="2">
    <source>
        <dbReference type="ARBA" id="ARBA00004922"/>
    </source>
</evidence>
<evidence type="ECO:0000256" key="7">
    <source>
        <dbReference type="ARBA" id="ARBA00022824"/>
    </source>
</evidence>
<dbReference type="PANTHER" id="PTHR12203:SF122">
    <property type="entry name" value="GLYCOSYL TRANSFERASE CAP10 DOMAIN-CONTAINING PROTEIN"/>
    <property type="match status" value="1"/>
</dbReference>
<dbReference type="GO" id="GO:0046527">
    <property type="term" value="F:glucosyltransferase activity"/>
    <property type="evidence" value="ECO:0007669"/>
    <property type="project" value="TreeGrafter"/>
</dbReference>
<dbReference type="FunFam" id="2.60.40.10:FF:000419">
    <property type="entry name" value="KDEL (Lys-Asp-Glu-Leu) containing 1"/>
    <property type="match status" value="1"/>
</dbReference>
<comment type="function">
    <text evidence="9">Protein O-glucosyltransferase. Catalyzes the reaction that attaches glucose through an O-glycosidic linkage to a conserved serine residue found in the consensus sequence C-X-S-X-[PA]-C in epidermal growth factor-like repeats. Regulates Notch signaling by glucosylating Notch in the ER, glucosylation is required for the correct folding and cleavage of Notch.</text>
</comment>
<evidence type="ECO:0000256" key="8">
    <source>
        <dbReference type="ARBA" id="ARBA00023180"/>
    </source>
</evidence>
<evidence type="ECO:0000256" key="13">
    <source>
        <dbReference type="SAM" id="SignalP"/>
    </source>
</evidence>
<comment type="similarity">
    <text evidence="3">Belongs to the KDELC family.</text>
</comment>
<dbReference type="OrthoDB" id="541052at2759"/>
<dbReference type="InterPro" id="IPR014756">
    <property type="entry name" value="Ig_E-set"/>
</dbReference>
<evidence type="ECO:0000256" key="9">
    <source>
        <dbReference type="ARBA" id="ARBA00045690"/>
    </source>
</evidence>
<gene>
    <name evidence="16" type="primary">LOC108680124</name>
</gene>
<keyword evidence="7" id="KW-0256">Endoplasmic reticulum</keyword>
<dbReference type="SMART" id="SM00557">
    <property type="entry name" value="IG_FLMN"/>
    <property type="match status" value="1"/>
</dbReference>
<sequence length="542" mass="62668">MILNHLKIILLSCLIVVKCLDVDPAKTKVFGLGLHPEKAVYPVRYFFIEAYDSAGIRLNHSVGEKAFSVQVEGDVDSGTYCRVWVQVLDRYDGSYIVRYRTYQTCHNMRINVLYLSQHVSDSPYKISEPVYPESCYCPEGTLEEWLTVAGCPASVPQVEEDLAPFPAVHFSEVLREAKDRYYRPAARSFCHYVVKTNEIYRHCYGQHVDFKMFMDNMLLSMARKMVLPDTEFIINLGDWPLVEKKQLPPIPVFSWCGSDDTADIVLPTYDITETTLEMMGRHDHNTCHLFGCSELVTPLSPLVLWDSPIEAAGLLARWGERVTLDMLSVQSNNAVPWSKKKPIAFWRGRDSRQERLDLISLARDHPDLFNVSLTNFFFFRDQEEQYGPKQKHVSFFEFFNYKYQINIDGTVAAYRLGYLLGGTGVVLKQDSSYYEHFYKQLKPNVHYLPFKRDLSDLVQKIEWARANDDAVLAMSKAGRQFVLENLMPKDIFCYHAVLLQKWSQRLTEKVVIRPGMDHVAREDNEKRFGSCQCHRLLGHDEL</sequence>
<dbReference type="PANTHER" id="PTHR12203">
    <property type="entry name" value="KDEL LYS-ASP-GLU-LEU CONTAINING - RELATED"/>
    <property type="match status" value="1"/>
</dbReference>
<evidence type="ECO:0000259" key="14">
    <source>
        <dbReference type="SMART" id="SM00672"/>
    </source>
</evidence>
<keyword evidence="8" id="KW-0325">Glycoprotein</keyword>
<dbReference type="InterPro" id="IPR013783">
    <property type="entry name" value="Ig-like_fold"/>
</dbReference>
<dbReference type="GeneID" id="108680124"/>
<evidence type="ECO:0000256" key="3">
    <source>
        <dbReference type="ARBA" id="ARBA00006063"/>
    </source>
</evidence>
<evidence type="ECO:0000313" key="15">
    <source>
        <dbReference type="Proteomes" id="UP000694843"/>
    </source>
</evidence>
<dbReference type="KEGG" id="hazt:108680124"/>
<organism evidence="15 16">
    <name type="scientific">Hyalella azteca</name>
    <name type="common">Amphipod</name>
    <dbReference type="NCBI Taxonomy" id="294128"/>
    <lineage>
        <taxon>Eukaryota</taxon>
        <taxon>Metazoa</taxon>
        <taxon>Ecdysozoa</taxon>
        <taxon>Arthropoda</taxon>
        <taxon>Crustacea</taxon>
        <taxon>Multicrustacea</taxon>
        <taxon>Malacostraca</taxon>
        <taxon>Eumalacostraca</taxon>
        <taxon>Peracarida</taxon>
        <taxon>Amphipoda</taxon>
        <taxon>Senticaudata</taxon>
        <taxon>Talitrida</taxon>
        <taxon>Talitroidea</taxon>
        <taxon>Hyalellidae</taxon>
        <taxon>Hyalella</taxon>
    </lineage>
</organism>
<reference evidence="16" key="1">
    <citation type="submission" date="2025-08" db="UniProtKB">
        <authorList>
            <consortium name="RefSeq"/>
        </authorList>
    </citation>
    <scope>IDENTIFICATION</scope>
    <source>
        <tissue evidence="16">Whole organism</tissue>
    </source>
</reference>
<accession>A0A8B7PE40</accession>
<feature type="signal peptide" evidence="13">
    <location>
        <begin position="1"/>
        <end position="19"/>
    </location>
</feature>
<evidence type="ECO:0000256" key="12">
    <source>
        <dbReference type="PROSITE-ProRule" id="PRU00087"/>
    </source>
</evidence>
<name>A0A8B7PE40_HYAAZ</name>
<dbReference type="Proteomes" id="UP000694843">
    <property type="component" value="Unplaced"/>
</dbReference>
<dbReference type="InterPro" id="IPR001298">
    <property type="entry name" value="Filamin/ABP280_rpt"/>
</dbReference>
<dbReference type="Pfam" id="PF00630">
    <property type="entry name" value="Filamin"/>
    <property type="match status" value="1"/>
</dbReference>
<dbReference type="AlphaFoldDB" id="A0A8B7PE40"/>
<dbReference type="RefSeq" id="XP_018024378.1">
    <property type="nucleotide sequence ID" value="XM_018168889.2"/>
</dbReference>
<evidence type="ECO:0000256" key="5">
    <source>
        <dbReference type="ARBA" id="ARBA00022679"/>
    </source>
</evidence>
<evidence type="ECO:0000256" key="1">
    <source>
        <dbReference type="ARBA" id="ARBA00004319"/>
    </source>
</evidence>
<dbReference type="SMART" id="SM00672">
    <property type="entry name" value="CAP10"/>
    <property type="match status" value="1"/>
</dbReference>
<dbReference type="SUPFAM" id="SSF81296">
    <property type="entry name" value="E set domains"/>
    <property type="match status" value="1"/>
</dbReference>
<keyword evidence="5" id="KW-0808">Transferase</keyword>
<evidence type="ECO:0000256" key="6">
    <source>
        <dbReference type="ARBA" id="ARBA00022729"/>
    </source>
</evidence>
<feature type="chain" id="PRO_5034595651" evidence="13">
    <location>
        <begin position="20"/>
        <end position="542"/>
    </location>
</feature>
<protein>
    <submittedName>
        <fullName evidence="16">Protein O-glucosyltransferase 2 isoform X1</fullName>
    </submittedName>
</protein>
<dbReference type="Pfam" id="PF05686">
    <property type="entry name" value="Glyco_transf_90"/>
    <property type="match status" value="2"/>
</dbReference>
<proteinExistence type="inferred from homology"/>
<feature type="repeat" description="Filamin" evidence="12">
    <location>
        <begin position="19"/>
        <end position="128"/>
    </location>
</feature>
<dbReference type="InterPro" id="IPR017868">
    <property type="entry name" value="Filamin/ABP280_repeat-like"/>
</dbReference>
<dbReference type="Gene3D" id="2.60.40.10">
    <property type="entry name" value="Immunoglobulins"/>
    <property type="match status" value="1"/>
</dbReference>
<dbReference type="InterPro" id="IPR006598">
    <property type="entry name" value="CAP10"/>
</dbReference>
<dbReference type="InterPro" id="IPR051091">
    <property type="entry name" value="O-Glucosyltr/Glycosyltrsf_90"/>
</dbReference>
<dbReference type="GO" id="GO:0005788">
    <property type="term" value="C:endoplasmic reticulum lumen"/>
    <property type="evidence" value="ECO:0007669"/>
    <property type="project" value="UniProtKB-SubCell"/>
</dbReference>
<dbReference type="PROSITE" id="PS50194">
    <property type="entry name" value="FILAMIN_REPEAT"/>
    <property type="match status" value="1"/>
</dbReference>
<comment type="catalytic activity">
    <reaction evidence="11">
        <text>L-seryl-[EGF-like domain protein] + UDP-alpha-D-glucose = 3-O-(beta-D-glucosyl)-L-seryl-[EGF-like domain protein] + UDP + H(+)</text>
        <dbReference type="Rhea" id="RHEA:58116"/>
        <dbReference type="Rhea" id="RHEA-COMP:14610"/>
        <dbReference type="Rhea" id="RHEA-COMP:16010"/>
        <dbReference type="ChEBI" id="CHEBI:15378"/>
        <dbReference type="ChEBI" id="CHEBI:29999"/>
        <dbReference type="ChEBI" id="CHEBI:58223"/>
        <dbReference type="ChEBI" id="CHEBI:58885"/>
        <dbReference type="ChEBI" id="CHEBI:140576"/>
    </reaction>
</comment>
<keyword evidence="4" id="KW-0328">Glycosyltransferase</keyword>
<comment type="pathway">
    <text evidence="2">Protein modification; protein glycosylation.</text>
</comment>
<comment type="catalytic activity">
    <reaction evidence="10">
        <text>L-seryl-[EGF-like domain protein] + UDP-alpha-D-xylose = 3-O-(beta-D-xylosyl)-L-seryl-[EGF-like domain protein] + UDP + H(+)</text>
        <dbReference type="Rhea" id="RHEA:62016"/>
        <dbReference type="Rhea" id="RHEA-COMP:16010"/>
        <dbReference type="Rhea" id="RHEA-COMP:16011"/>
        <dbReference type="ChEBI" id="CHEBI:15378"/>
        <dbReference type="ChEBI" id="CHEBI:29999"/>
        <dbReference type="ChEBI" id="CHEBI:57632"/>
        <dbReference type="ChEBI" id="CHEBI:58223"/>
        <dbReference type="ChEBI" id="CHEBI:132085"/>
    </reaction>
</comment>
<evidence type="ECO:0000256" key="11">
    <source>
        <dbReference type="ARBA" id="ARBA00049246"/>
    </source>
</evidence>
<evidence type="ECO:0000256" key="10">
    <source>
        <dbReference type="ARBA" id="ARBA00047553"/>
    </source>
</evidence>
<dbReference type="OMA" id="MFMDATL"/>
<evidence type="ECO:0000256" key="4">
    <source>
        <dbReference type="ARBA" id="ARBA00022676"/>
    </source>
</evidence>
<keyword evidence="6 13" id="KW-0732">Signal</keyword>
<feature type="domain" description="Glycosyl transferase CAP10" evidence="14">
    <location>
        <begin position="226"/>
        <end position="509"/>
    </location>
</feature>
<evidence type="ECO:0000313" key="16">
    <source>
        <dbReference type="RefSeq" id="XP_018024378.1"/>
    </source>
</evidence>
<comment type="subcellular location">
    <subcellularLocation>
        <location evidence="1">Endoplasmic reticulum lumen</location>
    </subcellularLocation>
</comment>
<keyword evidence="15" id="KW-1185">Reference proteome</keyword>